<reference evidence="1" key="1">
    <citation type="submission" date="2023-04" db="EMBL/GenBank/DDBJ databases">
        <title>Draft Genome sequencing of Naganishia species isolated from polar environments using Oxford Nanopore Technology.</title>
        <authorList>
            <person name="Leo P."/>
            <person name="Venkateswaran K."/>
        </authorList>
    </citation>
    <scope>NUCLEOTIDE SEQUENCE</scope>
    <source>
        <strain evidence="1">MNA-CCFEE 5261</strain>
    </source>
</reference>
<accession>A0ACC2WTM1</accession>
<name>A0ACC2WTM1_9TREE</name>
<protein>
    <submittedName>
        <fullName evidence="1">Uncharacterized protein</fullName>
    </submittedName>
</protein>
<proteinExistence type="predicted"/>
<comment type="caution">
    <text evidence="1">The sequence shown here is derived from an EMBL/GenBank/DDBJ whole genome shotgun (WGS) entry which is preliminary data.</text>
</comment>
<evidence type="ECO:0000313" key="2">
    <source>
        <dbReference type="Proteomes" id="UP001241377"/>
    </source>
</evidence>
<organism evidence="1 2">
    <name type="scientific">Naganishia cerealis</name>
    <dbReference type="NCBI Taxonomy" id="610337"/>
    <lineage>
        <taxon>Eukaryota</taxon>
        <taxon>Fungi</taxon>
        <taxon>Dikarya</taxon>
        <taxon>Basidiomycota</taxon>
        <taxon>Agaricomycotina</taxon>
        <taxon>Tremellomycetes</taxon>
        <taxon>Filobasidiales</taxon>
        <taxon>Filobasidiaceae</taxon>
        <taxon>Naganishia</taxon>
    </lineage>
</organism>
<gene>
    <name evidence="1" type="ORF">QFC19_000075</name>
</gene>
<evidence type="ECO:0000313" key="1">
    <source>
        <dbReference type="EMBL" id="KAJ9113882.1"/>
    </source>
</evidence>
<sequence length="1281" mass="140894">MSSSPLRRHSLAVGTDASPSRLPQPAASPSSPSHTGRSVSSSGLPVFSQGRSFSPAMSRTPSDRGNLTKNGLNAAGSPLPARFGKVSSREQLSNASLSIPKGQNQDTLPDADGHVQVVLRIRPSYTPPESDIPQRFQRVVLRPNPSNPSHEVIVQQPSELVRTAGTVPANPLGSAKGKSNSFRYDRILPEECTQVEAYEVSAKPAIDKFLKGFNVTILATGGDLQTGIIPRAVKDMFEKLEQDRTQAAGGLTWECKVSFLELYNEDLIDLLSKSSHNQSSPVTIREDKGKILWSGLREVKVTSTEEVMRLLHEGSTRRQIGETGMNKESSRSHAVFSLSLVQRKRSDNGARTKNFSRPISTPVSAYSTLSRGGTPTSTRPGSRTSMMPPPTSAIRQFATSPSTPGRGNPDEDTGSIGWVEVISKFHFVDLAGSERLKRTAALGDRMKEGISINAGLTALGNVISALAEPASKHAHIPYRDSKLTRLLQDSLGGNSYTIMIACVSPIEYNLNETINTLRYGSRARNIKNRAEANQVEVGWDDLVHLQGVIIKLRKELEVLKQASEREDLADLDGSSARDDLIEQSRSKLSAEHELTETLRSQIQMQNLEIARLMKQVQTYKQCKPDDNDTDGMTFSQMVEPIIDEYERTIINLEAEIERLKASLQISETLAEEHAEQITLKSKRLEAQEAYIHELRTRITSYAQRERDLEENIRQLEVQIHTSPGKKGDHSPLTVDLQEKLAEKEEALSLNAKYLAELESRLETADDRIEDLTRQVEELEKEAKEREHEGGKSETKIHQLQQSDKYLHGNTERSSNLHSDSDDPDGEPLVKVPGSPALSRHPSEQVATLVDERQPADYASLKGDHAKTLAELAAVKVQYQEILQILNKMTEETASTEEIASTEEDPAPRTKKKKTETDSDRLAESGEKVTASEKLAEEDMQELGSANDGGGKASKVQVAQDFPAGRGNIEVPSTRIYSSSEQRSSSPSFRSSWGKSGSPAFKAIARARLRQCSPTPGETLSSQLTAEGEHSRFSEPDGHLSRQPNAVTSTIRLLSEDCNPPIVQDKTVENGINGARSHTEHNALTDETYTPNNELSNNSDESAPGPSSQQMAVTLSQATLWEAIPEPLSSSAEFGRPMNIKESNCPLLPSDSVLAGPTRSTELQHYATSSAVEHISPDHGASTSEHLQRQIEQVDAEMQEMRASVQEALSARDNALVNSDLLRGEMAQMQSEIDILRQSSNHETGSLESQLWEERKAKERAQAQVEELMAAMQKMSKFRVSL</sequence>
<dbReference type="Proteomes" id="UP001241377">
    <property type="component" value="Unassembled WGS sequence"/>
</dbReference>
<dbReference type="EMBL" id="JASBWR010000001">
    <property type="protein sequence ID" value="KAJ9113882.1"/>
    <property type="molecule type" value="Genomic_DNA"/>
</dbReference>
<keyword evidence="2" id="KW-1185">Reference proteome</keyword>